<dbReference type="Proteomes" id="UP000828390">
    <property type="component" value="Unassembled WGS sequence"/>
</dbReference>
<comment type="caution">
    <text evidence="1">The sequence shown here is derived from an EMBL/GenBank/DDBJ whole genome shotgun (WGS) entry which is preliminary data.</text>
</comment>
<keyword evidence="2" id="KW-1185">Reference proteome</keyword>
<name>A0A9D4I1J6_DREPO</name>
<reference evidence="1" key="2">
    <citation type="submission" date="2020-11" db="EMBL/GenBank/DDBJ databases">
        <authorList>
            <person name="McCartney M.A."/>
            <person name="Auch B."/>
            <person name="Kono T."/>
            <person name="Mallez S."/>
            <person name="Becker A."/>
            <person name="Gohl D.M."/>
            <person name="Silverstein K.A.T."/>
            <person name="Koren S."/>
            <person name="Bechman K.B."/>
            <person name="Herman A."/>
            <person name="Abrahante J.E."/>
            <person name="Garbe J."/>
        </authorList>
    </citation>
    <scope>NUCLEOTIDE SEQUENCE</scope>
    <source>
        <strain evidence="1">Duluth1</strain>
        <tissue evidence="1">Whole animal</tissue>
    </source>
</reference>
<protein>
    <submittedName>
        <fullName evidence="1">Uncharacterized protein</fullName>
    </submittedName>
</protein>
<accession>A0A9D4I1J6</accession>
<sequence>MASRLGVVTKNEPSVSVYPDWDMLHAFPICTLLPEIQHWLDRCRGAHWPPASYSMLQV</sequence>
<reference evidence="1" key="1">
    <citation type="journal article" date="2019" name="bioRxiv">
        <title>The Genome of the Zebra Mussel, Dreissena polymorpha: A Resource for Invasive Species Research.</title>
        <authorList>
            <person name="McCartney M.A."/>
            <person name="Auch B."/>
            <person name="Kono T."/>
            <person name="Mallez S."/>
            <person name="Zhang Y."/>
            <person name="Obille A."/>
            <person name="Becker A."/>
            <person name="Abrahante J.E."/>
            <person name="Garbe J."/>
            <person name="Badalamenti J.P."/>
            <person name="Herman A."/>
            <person name="Mangelson H."/>
            <person name="Liachko I."/>
            <person name="Sullivan S."/>
            <person name="Sone E.D."/>
            <person name="Koren S."/>
            <person name="Silverstein K.A.T."/>
            <person name="Beckman K.B."/>
            <person name="Gohl D.M."/>
        </authorList>
    </citation>
    <scope>NUCLEOTIDE SEQUENCE</scope>
    <source>
        <strain evidence="1">Duluth1</strain>
        <tissue evidence="1">Whole animal</tissue>
    </source>
</reference>
<dbReference type="EMBL" id="JAIWYP010000011">
    <property type="protein sequence ID" value="KAH3740407.1"/>
    <property type="molecule type" value="Genomic_DNA"/>
</dbReference>
<evidence type="ECO:0000313" key="2">
    <source>
        <dbReference type="Proteomes" id="UP000828390"/>
    </source>
</evidence>
<proteinExistence type="predicted"/>
<organism evidence="1 2">
    <name type="scientific">Dreissena polymorpha</name>
    <name type="common">Zebra mussel</name>
    <name type="synonym">Mytilus polymorpha</name>
    <dbReference type="NCBI Taxonomy" id="45954"/>
    <lineage>
        <taxon>Eukaryota</taxon>
        <taxon>Metazoa</taxon>
        <taxon>Spiralia</taxon>
        <taxon>Lophotrochozoa</taxon>
        <taxon>Mollusca</taxon>
        <taxon>Bivalvia</taxon>
        <taxon>Autobranchia</taxon>
        <taxon>Heteroconchia</taxon>
        <taxon>Euheterodonta</taxon>
        <taxon>Imparidentia</taxon>
        <taxon>Neoheterodontei</taxon>
        <taxon>Myida</taxon>
        <taxon>Dreissenoidea</taxon>
        <taxon>Dreissenidae</taxon>
        <taxon>Dreissena</taxon>
    </lineage>
</organism>
<evidence type="ECO:0000313" key="1">
    <source>
        <dbReference type="EMBL" id="KAH3740407.1"/>
    </source>
</evidence>
<dbReference type="AlphaFoldDB" id="A0A9D4I1J6"/>
<gene>
    <name evidence="1" type="ORF">DPMN_047113</name>
</gene>